<accession>A0ABX3P4N6</accession>
<dbReference type="Gene3D" id="3.10.450.360">
    <property type="match status" value="1"/>
</dbReference>
<evidence type="ECO:0008006" key="4">
    <source>
        <dbReference type="Google" id="ProtNLM"/>
    </source>
</evidence>
<protein>
    <recommendedName>
        <fullName evidence="4">Beta-lactamase-inhibitor-like PepSY-like domain-containing protein</fullName>
    </recommendedName>
</protein>
<name>A0ABX3P4N6_9BACT</name>
<feature type="chain" id="PRO_5045225463" description="Beta-lactamase-inhibitor-like PepSY-like domain-containing protein" evidence="1">
    <location>
        <begin position="22"/>
        <end position="152"/>
    </location>
</feature>
<reference evidence="2 3" key="1">
    <citation type="submission" date="2016-04" db="EMBL/GenBank/DDBJ databases">
        <authorList>
            <person name="Chen L."/>
            <person name="Zhuang W."/>
            <person name="Wang G."/>
        </authorList>
    </citation>
    <scope>NUCLEOTIDE SEQUENCE [LARGE SCALE GENOMIC DNA]</scope>
    <source>
        <strain evidence="3">GR20</strain>
    </source>
</reference>
<dbReference type="SUPFAM" id="SSF160574">
    <property type="entry name" value="BT0923-like"/>
    <property type="match status" value="1"/>
</dbReference>
<sequence>MKKVIAILTAAVIATSTYAFSPSGTFSPFDPNEKVLKAFNETFSTATEVRWEEFPKYFAVSFVSGGIRSKVNYDKEGNMISSLRYYNPQLLPLYILNKVSQENPKKKLFGVTEVTVGGNIAYYIKLEDNNCWYTVKVDGDGNTQTVEKYKKV</sequence>
<keyword evidence="3" id="KW-1185">Reference proteome</keyword>
<dbReference type="Proteomes" id="UP000192277">
    <property type="component" value="Unassembled WGS sequence"/>
</dbReference>
<evidence type="ECO:0000313" key="2">
    <source>
        <dbReference type="EMBL" id="OQP55133.1"/>
    </source>
</evidence>
<feature type="signal peptide" evidence="1">
    <location>
        <begin position="1"/>
        <end position="21"/>
    </location>
</feature>
<comment type="caution">
    <text evidence="2">The sequence shown here is derived from an EMBL/GenBank/DDBJ whole genome shotgun (WGS) entry which is preliminary data.</text>
</comment>
<dbReference type="RefSeq" id="WP_014222705.1">
    <property type="nucleotide sequence ID" value="NZ_LWBO01000001.1"/>
</dbReference>
<proteinExistence type="predicted"/>
<evidence type="ECO:0000313" key="3">
    <source>
        <dbReference type="Proteomes" id="UP000192277"/>
    </source>
</evidence>
<gene>
    <name evidence="2" type="ORF">A4D02_02100</name>
</gene>
<evidence type="ECO:0000256" key="1">
    <source>
        <dbReference type="SAM" id="SignalP"/>
    </source>
</evidence>
<keyword evidence="1" id="KW-0732">Signal</keyword>
<dbReference type="EMBL" id="LWBO01000001">
    <property type="protein sequence ID" value="OQP55133.1"/>
    <property type="molecule type" value="Genomic_DNA"/>
</dbReference>
<organism evidence="2 3">
    <name type="scientific">Niastella koreensis</name>
    <dbReference type="NCBI Taxonomy" id="354356"/>
    <lineage>
        <taxon>Bacteria</taxon>
        <taxon>Pseudomonadati</taxon>
        <taxon>Bacteroidota</taxon>
        <taxon>Chitinophagia</taxon>
        <taxon>Chitinophagales</taxon>
        <taxon>Chitinophagaceae</taxon>
        <taxon>Niastella</taxon>
    </lineage>
</organism>